<feature type="compositionally biased region" description="Polar residues" evidence="3">
    <location>
        <begin position="253"/>
        <end position="266"/>
    </location>
</feature>
<sequence>MPRRPSASVGASSTPITSNIVVHRTTESHHVFTSVGVPHTTQPSLHTAYSANSSHTSQHKMIQVLVQRLRQKLPSTSGLSLDRVEADPSTQRAIEALVELSKDWLDVMIWELCELLEGTAKHESVPIDALQSRLFILKVLAVCMASRWSHSLANDIPPPSSPDSPYPSDRQAPSEYSTYAYPGRPPPPIKDACAKYVLSVMVLLVRYSTNGDEEVPLMLQLRSTDLSFRDFDDNIDLSAPPDRQTLENPPLRSRTSLNSVRSTGSAMHMTTATSTIYEKTHMSLLRYESCVHHLIKKFIGRIIFHISSSNWTVVYERLFAKLNNLTADAPTDMSDLYLLSHSRMDKQRLALLLHHLSSLLIEMKEETQCAVAVHLRTAIWNWIDIFPEEYNDVVTNRGWTDTGPERAFDALYPVASRTDKEGMYWPTLIILHCLTADRITAGLNYSATGRKELPFSQNVLRNVYAHNKLSDAALVCAVDVCRASMYINCSGEVPLRTLASDFVHEMKSALYKCGPTRRPFWESYEDIDIALYADALVAIFRLLPLEESLPLFQECVEPERSDAVKTVVARACLTLVQEASIFPWQKPFDGLQIAISGRFRDILKHVGTQRQNEVEYSGTMKRVASRPKGKRTLPEPLSEREVLILSILSLWREDLGFFMKIINKENIDNWLTVIDKLWVAPIDTSVKVSTARCMTKITEQSISTTPVDNNEYRMIDIVKAALPVTLITVSHNLLAIRDDADSERLCISVAHQVMEFYAMNSDLEYIQFLQIDPNRIPALALAEIAFLVELTSADNDISHLAAKGLRLIAHAERQENAPVNACITEEDRSKRNPIYEQLGDPGITIAGRLGHQKRIRKLVRMLRFSAGTQLVVWEECYWRWRILNEAINNALNEAAADLEPLSPKVSNHFQQQQQQPTQPQEDIRNQWQNLTLFLAALGGSCLEQKVNSKELTNVITPYSVPDKVRVPQNPVPLIEDFIADLIQLLIAGDIKIRDIVRDALGSELSPRLYLKLVSKLDKTIDVLRNTQEPASRYLPVLDQIVSLLKLIADNTEATLEDLKNIDLTPTMSKLAKFLSRSSDEPFERAKIKLKYCLLCESVCDRVDTLALRRDNVVRHEILSFILQWMVTKKGSNEERSGISSDLKMACLRATVKLLDRLPLNTLETSSQGDESTHVVSRQFNKYSAALLSCIGYNPSETNATDTFSDKASSQQKTRASQKEAQFRELVITGLAHLVSANSKNGFKQCVSLAYDPDNRKRAIFAHVFSRVIGQGTVFNQPVENKKPLQSALCDLVRSSDSILAMTICEVCPPSEVDMMISVLMNIYDTRPALMKLLKAMIEREVAHTDNKTALFRSNSTFTRFLSAFARLHGHSYLRGLVQPLLNVMLTLPPGSGFEIDELKARREDIEQNKINVKYVASQFLTLVSSSMSTLPGMFREVCSYISQTVGEVWPDARYAAIGAFIFLRFISPAIVGPEAIDIQIPKGEHAVTIRRGLLTMAKILQNLANNIFFGKEPHMAPLNDFLRENVGPLTRFLQSLQVYTAPEKDEDPWDGITSDDTDAVVLHRFFQKHADKIGKELLSLSRPSPNGETAGIIGKRSWDTLCALLVDLGPPMEPPQLSDASSADHYEYLDLVNKYANKSTSSVEHLFLETDIQDSTAVFVLRLSQIDVENLDIELFMYHILKTLSSPTYESRKYDIILDCTGFASPSEVPLQWLKYCAEVVPEDIRSRFVVTRILSPNLLTQKYLRRLYNVAAGAPFCQEIKMYTSVMELLEDVRSKALPALSYPVSLEQEPFEEFTGITMTQPAWFPVTLRVGRTHIRVTSVKAMPVSPGISCKSTELILVSDLTDCYNISTATEQDQFIIRLRNGQTFYFKTVAREPAVKAIRTAKATLKDVPTPLAESFTVFSNVAATLLHIGFFSVDLDDEELRTAAYDLLGAVCKYLKYDQSPLISCKSGFVSGDPVTFVYNLSEKLSTFAPDLTLDFIHEYLSPWIKNISLFGNPTHDLYEKSGVRQRDCIRTLTDISLKFPDITSSMHQYIWSEVGKLDSHVVDTVVEMLLRTGVDSGIGSQRCETVCLIVAAMSSINVRGKLYARLRKTFIRMPLQKHTHELTAHPHWNELATLIRLVFITGTQSTHHGTSYMFVPEVLHLVCLTAGVGPVLIRKSVYGTTVNLLQTLYAARQDDSTEPGLAQLISESTSPEISALFGLKRETASGEYFIVDYSNERAQLEVGEQLVHFVMRIMETSAGTPGLLNSWKARWMSLVTSTAFQQTPSVQTRSCLALANLFPADVDDDYLYQIMVAFKMALEMATEGNTATTVSMLRCMWKMVPRRTMSRYAGLLFWLAVALLQASQIAHYVDATSLLCVTLENLDQHGHFEDQSVNDGLLIFRGPLEEWAGQLDDMLRISFERNFSFSLAAVIFKGMRHSGLKSSAENTLRTLLRVASAAERRLNTTSNGARKTLSPEVLGYFLALLPVSTTPESYRRLLEESDLEPGVDDFSSELDTLGRSVPRLDLETLGINDQDTALLVASFVGTIAHSAQGDDAESQILFDLLASIALSFPHIISITYESLQERIKDIFASSSNPSVVRSICVITRVALQDPVRSGNYSSRQASASTLDTIDESPVGPGRMHLIALEELGMQGLANGFQFLPKGYSTRVVNWIPQLVSIMLDPEFC</sequence>
<keyword evidence="1" id="KW-0343">GTPase activation</keyword>
<keyword evidence="6" id="KW-1185">Reference proteome</keyword>
<name>A0A8H4VU54_9AGAR</name>
<dbReference type="Gene3D" id="1.10.506.10">
    <property type="entry name" value="GTPase Activation - p120gap, domain 1"/>
    <property type="match status" value="2"/>
</dbReference>
<dbReference type="GO" id="GO:0005096">
    <property type="term" value="F:GTPase activator activity"/>
    <property type="evidence" value="ECO:0007669"/>
    <property type="project" value="UniProtKB-KW"/>
</dbReference>
<dbReference type="Gene3D" id="3.40.525.10">
    <property type="entry name" value="CRAL-TRIO lipid binding domain"/>
    <property type="match status" value="1"/>
</dbReference>
<dbReference type="InterPro" id="IPR016024">
    <property type="entry name" value="ARM-type_fold"/>
</dbReference>
<comment type="caution">
    <text evidence="5">The sequence shown here is derived from an EMBL/GenBank/DDBJ whole genome shotgun (WGS) entry which is preliminary data.</text>
</comment>
<dbReference type="Pfam" id="PF13716">
    <property type="entry name" value="CRAL_TRIO_2"/>
    <property type="match status" value="1"/>
</dbReference>
<dbReference type="InterPro" id="IPR008936">
    <property type="entry name" value="Rho_GTPase_activation_prot"/>
</dbReference>
<dbReference type="SMART" id="SM00323">
    <property type="entry name" value="RasGAP"/>
    <property type="match status" value="1"/>
</dbReference>
<organism evidence="5 6">
    <name type="scientific">Agrocybe pediades</name>
    <dbReference type="NCBI Taxonomy" id="84607"/>
    <lineage>
        <taxon>Eukaryota</taxon>
        <taxon>Fungi</taxon>
        <taxon>Dikarya</taxon>
        <taxon>Basidiomycota</taxon>
        <taxon>Agaricomycotina</taxon>
        <taxon>Agaricomycetes</taxon>
        <taxon>Agaricomycetidae</taxon>
        <taxon>Agaricales</taxon>
        <taxon>Agaricineae</taxon>
        <taxon>Strophariaceae</taxon>
        <taxon>Agrocybe</taxon>
    </lineage>
</organism>
<dbReference type="SUPFAM" id="SSF48350">
    <property type="entry name" value="GTPase activation domain, GAP"/>
    <property type="match status" value="1"/>
</dbReference>
<dbReference type="SUPFAM" id="SSF48371">
    <property type="entry name" value="ARM repeat"/>
    <property type="match status" value="1"/>
</dbReference>
<evidence type="ECO:0000256" key="3">
    <source>
        <dbReference type="SAM" id="MobiDB-lite"/>
    </source>
</evidence>
<reference evidence="5 6" key="1">
    <citation type="submission" date="2019-12" db="EMBL/GenBank/DDBJ databases">
        <authorList>
            <person name="Floudas D."/>
            <person name="Bentzer J."/>
            <person name="Ahren D."/>
            <person name="Johansson T."/>
            <person name="Persson P."/>
            <person name="Tunlid A."/>
        </authorList>
    </citation>
    <scope>NUCLEOTIDE SEQUENCE [LARGE SCALE GENOMIC DNA]</scope>
    <source>
        <strain evidence="5 6">CBS 102.39</strain>
    </source>
</reference>
<dbReference type="PANTHER" id="PTHR10194:SF142">
    <property type="entry name" value="NEUROFIBROMIN"/>
    <property type="match status" value="1"/>
</dbReference>
<evidence type="ECO:0000313" key="5">
    <source>
        <dbReference type="EMBL" id="KAF4620069.1"/>
    </source>
</evidence>
<evidence type="ECO:0000313" key="6">
    <source>
        <dbReference type="Proteomes" id="UP000521872"/>
    </source>
</evidence>
<evidence type="ECO:0000256" key="1">
    <source>
        <dbReference type="ARBA" id="ARBA00022468"/>
    </source>
</evidence>
<feature type="region of interest" description="Disordered" evidence="3">
    <location>
        <begin position="154"/>
        <end position="183"/>
    </location>
</feature>
<protein>
    <recommendedName>
        <fullName evidence="4">Ras-GAP domain-containing protein</fullName>
    </recommendedName>
</protein>
<dbReference type="InterPro" id="IPR039360">
    <property type="entry name" value="Ras_GTPase"/>
</dbReference>
<gene>
    <name evidence="5" type="ORF">D9613_004830</name>
</gene>
<dbReference type="Pfam" id="PF00616">
    <property type="entry name" value="RasGAP"/>
    <property type="match status" value="1"/>
</dbReference>
<dbReference type="PROSITE" id="PS00509">
    <property type="entry name" value="RAS_GTPASE_ACTIV_1"/>
    <property type="match status" value="1"/>
</dbReference>
<dbReference type="InterPro" id="IPR001251">
    <property type="entry name" value="CRAL-TRIO_dom"/>
</dbReference>
<dbReference type="InterPro" id="IPR023152">
    <property type="entry name" value="RasGAP_CS"/>
</dbReference>
<dbReference type="InterPro" id="IPR036865">
    <property type="entry name" value="CRAL-TRIO_dom_sf"/>
</dbReference>
<dbReference type="InterPro" id="IPR001936">
    <property type="entry name" value="RasGAP_dom"/>
</dbReference>
<dbReference type="PANTHER" id="PTHR10194">
    <property type="entry name" value="RAS GTPASE-ACTIVATING PROTEINS"/>
    <property type="match status" value="1"/>
</dbReference>
<dbReference type="EMBL" id="JAACJL010000016">
    <property type="protein sequence ID" value="KAF4620069.1"/>
    <property type="molecule type" value="Genomic_DNA"/>
</dbReference>
<feature type="compositionally biased region" description="Pro residues" evidence="3">
    <location>
        <begin position="156"/>
        <end position="165"/>
    </location>
</feature>
<dbReference type="Proteomes" id="UP000521872">
    <property type="component" value="Unassembled WGS sequence"/>
</dbReference>
<accession>A0A8H4VU54</accession>
<dbReference type="PROSITE" id="PS50018">
    <property type="entry name" value="RAS_GTPASE_ACTIV_2"/>
    <property type="match status" value="1"/>
</dbReference>
<evidence type="ECO:0000259" key="4">
    <source>
        <dbReference type="PROSITE" id="PS50018"/>
    </source>
</evidence>
<evidence type="ECO:0000256" key="2">
    <source>
        <dbReference type="ARBA" id="ARBA00022553"/>
    </source>
</evidence>
<proteinExistence type="predicted"/>
<feature type="region of interest" description="Disordered" evidence="3">
    <location>
        <begin position="237"/>
        <end position="266"/>
    </location>
</feature>
<feature type="domain" description="Ras-GAP" evidence="4">
    <location>
        <begin position="1311"/>
        <end position="1505"/>
    </location>
</feature>
<keyword evidence="2" id="KW-0597">Phosphoprotein</keyword>